<name>A0A1G8DE57_9PSEU</name>
<dbReference type="PROSITE" id="PS51332">
    <property type="entry name" value="B12_BINDING"/>
    <property type="match status" value="1"/>
</dbReference>
<organism evidence="7 8">
    <name type="scientific">Lentzea fradiae</name>
    <dbReference type="NCBI Taxonomy" id="200378"/>
    <lineage>
        <taxon>Bacteria</taxon>
        <taxon>Bacillati</taxon>
        <taxon>Actinomycetota</taxon>
        <taxon>Actinomycetes</taxon>
        <taxon>Pseudonocardiales</taxon>
        <taxon>Pseudonocardiaceae</taxon>
        <taxon>Lentzea</taxon>
    </lineage>
</organism>
<dbReference type="GO" id="GO:0046872">
    <property type="term" value="F:metal ion binding"/>
    <property type="evidence" value="ECO:0007669"/>
    <property type="project" value="UniProtKB-KW"/>
</dbReference>
<dbReference type="InterPro" id="IPR051198">
    <property type="entry name" value="BchE-like"/>
</dbReference>
<dbReference type="InterPro" id="IPR006158">
    <property type="entry name" value="Cobalamin-bd"/>
</dbReference>
<dbReference type="GO" id="GO:0005829">
    <property type="term" value="C:cytosol"/>
    <property type="evidence" value="ECO:0007669"/>
    <property type="project" value="TreeGrafter"/>
</dbReference>
<sequence>MTAGVLLDTRKVVTTVELSVFERITPLVSGYLEAYASTDPVVSGQFRFDKYTTSIKTPLETVAKTLLAKDSDVFAFSTYVWNIGLVRKLLVLLRQARPDVHIVLGGPQVMHHGLRYLDPSDERMVVCNGEGEATFTEYLHELTKPEPDLTTVAGLTMYRDGQLVTTPERARIKDLETIPSPFLSGLISDEYSISIIETNRGCPYHCGFCFWGAATNDRVYRFDEQRVRDELTWMARNGTLFLYIADANWGMLARDVEFSEHIASLTREYRLPNVVYFSSAKNKPHAVTKITGIFQEAGLVASQPVSMQTLEPTSLKIIARDNIKLDAFGSVQDDLRDRGLSSFIELIWPLPGETLETFQQGIGTLCERDAHTIISYSHLLLNNTPIYHNRDKLRLVTRPAGGEVAEAQIVIGTEQVTPDEFAEGMRYFYAVHAVHNTRSLRATAKYLTGKGITTFPELFSGMVEYWRGLPQDDAIVSYVERSIRDALFYDVGNYGLFVHMVLHEHRALFTRHLRDFVAAQPWWSDPTARALFEIDLLNRPYIYSSTPLEEFDRPFETVVVTAGSGRSRTVELDPSWHEELRRSVRLDPLVPRGPRFVVDYKRLQYPYMAGQSIDHNANYCHGMIEKIENIAPIWRSTGV</sequence>
<protein>
    <submittedName>
        <fullName evidence="7">Radical SAM superfamily enzyme YgiQ, UPF0313 family</fullName>
    </submittedName>
</protein>
<evidence type="ECO:0000256" key="5">
    <source>
        <dbReference type="ARBA" id="ARBA00023014"/>
    </source>
</evidence>
<evidence type="ECO:0000256" key="3">
    <source>
        <dbReference type="ARBA" id="ARBA00022723"/>
    </source>
</evidence>
<dbReference type="SFLD" id="SFLDS00029">
    <property type="entry name" value="Radical_SAM"/>
    <property type="match status" value="1"/>
</dbReference>
<dbReference type="InterPro" id="IPR023404">
    <property type="entry name" value="rSAM_horseshoe"/>
</dbReference>
<comment type="cofactor">
    <cofactor evidence="1">
        <name>[4Fe-4S] cluster</name>
        <dbReference type="ChEBI" id="CHEBI:49883"/>
    </cofactor>
</comment>
<evidence type="ECO:0000256" key="4">
    <source>
        <dbReference type="ARBA" id="ARBA00023004"/>
    </source>
</evidence>
<dbReference type="AlphaFoldDB" id="A0A1G8DE57"/>
<dbReference type="OrthoDB" id="5298546at2"/>
<dbReference type="SUPFAM" id="SSF102114">
    <property type="entry name" value="Radical SAM enzymes"/>
    <property type="match status" value="1"/>
</dbReference>
<reference evidence="8" key="1">
    <citation type="submission" date="2016-10" db="EMBL/GenBank/DDBJ databases">
        <authorList>
            <person name="Varghese N."/>
            <person name="Submissions S."/>
        </authorList>
    </citation>
    <scope>NUCLEOTIDE SEQUENCE [LARGE SCALE GENOMIC DNA]</scope>
    <source>
        <strain evidence="8">CGMCC 4.3506</strain>
    </source>
</reference>
<dbReference type="Gene3D" id="3.80.30.20">
    <property type="entry name" value="tm_1862 like domain"/>
    <property type="match status" value="1"/>
</dbReference>
<keyword evidence="2" id="KW-0949">S-adenosyl-L-methionine</keyword>
<dbReference type="InterPro" id="IPR058240">
    <property type="entry name" value="rSAM_sf"/>
</dbReference>
<keyword evidence="4" id="KW-0408">Iron</keyword>
<dbReference type="Proteomes" id="UP000199623">
    <property type="component" value="Unassembled WGS sequence"/>
</dbReference>
<dbReference type="SMART" id="SM00729">
    <property type="entry name" value="Elp3"/>
    <property type="match status" value="1"/>
</dbReference>
<dbReference type="GO" id="GO:0031419">
    <property type="term" value="F:cobalamin binding"/>
    <property type="evidence" value="ECO:0007669"/>
    <property type="project" value="InterPro"/>
</dbReference>
<dbReference type="EMBL" id="FNCC01000028">
    <property type="protein sequence ID" value="SDH55997.1"/>
    <property type="molecule type" value="Genomic_DNA"/>
</dbReference>
<evidence type="ECO:0000256" key="1">
    <source>
        <dbReference type="ARBA" id="ARBA00001966"/>
    </source>
</evidence>
<keyword evidence="5" id="KW-0411">Iron-sulfur</keyword>
<dbReference type="InterPro" id="IPR006638">
    <property type="entry name" value="Elp3/MiaA/NifB-like_rSAM"/>
</dbReference>
<dbReference type="GO" id="GO:0051536">
    <property type="term" value="F:iron-sulfur cluster binding"/>
    <property type="evidence" value="ECO:0007669"/>
    <property type="project" value="UniProtKB-KW"/>
</dbReference>
<dbReference type="InterPro" id="IPR007197">
    <property type="entry name" value="rSAM"/>
</dbReference>
<dbReference type="GO" id="GO:0003824">
    <property type="term" value="F:catalytic activity"/>
    <property type="evidence" value="ECO:0007669"/>
    <property type="project" value="InterPro"/>
</dbReference>
<evidence type="ECO:0000313" key="8">
    <source>
        <dbReference type="Proteomes" id="UP000199623"/>
    </source>
</evidence>
<dbReference type="STRING" id="200378.SAMN05216553_12824"/>
<dbReference type="PANTHER" id="PTHR43409">
    <property type="entry name" value="ANAEROBIC MAGNESIUM-PROTOPORPHYRIN IX MONOMETHYL ESTER CYCLASE-RELATED"/>
    <property type="match status" value="1"/>
</dbReference>
<dbReference type="SFLD" id="SFLDG01082">
    <property type="entry name" value="B12-binding_domain_containing"/>
    <property type="match status" value="1"/>
</dbReference>
<evidence type="ECO:0000259" key="6">
    <source>
        <dbReference type="PROSITE" id="PS51332"/>
    </source>
</evidence>
<gene>
    <name evidence="7" type="ORF">SAMN05216553_12824</name>
</gene>
<keyword evidence="8" id="KW-1185">Reference proteome</keyword>
<dbReference type="PANTHER" id="PTHR43409:SF16">
    <property type="entry name" value="SLR0320 PROTEIN"/>
    <property type="match status" value="1"/>
</dbReference>
<proteinExistence type="predicted"/>
<feature type="domain" description="B12-binding" evidence="6">
    <location>
        <begin position="8"/>
        <end position="149"/>
    </location>
</feature>
<dbReference type="Pfam" id="PF02310">
    <property type="entry name" value="B12-binding"/>
    <property type="match status" value="1"/>
</dbReference>
<evidence type="ECO:0000256" key="2">
    <source>
        <dbReference type="ARBA" id="ARBA00022691"/>
    </source>
</evidence>
<dbReference type="Gene3D" id="3.40.50.280">
    <property type="entry name" value="Cobalamin-binding domain"/>
    <property type="match status" value="1"/>
</dbReference>
<dbReference type="RefSeq" id="WP_090060236.1">
    <property type="nucleotide sequence ID" value="NZ_FNCC01000028.1"/>
</dbReference>
<evidence type="ECO:0000313" key="7">
    <source>
        <dbReference type="EMBL" id="SDH55997.1"/>
    </source>
</evidence>
<keyword evidence="3" id="KW-0479">Metal-binding</keyword>
<accession>A0A1G8DE57</accession>